<evidence type="ECO:0000313" key="2">
    <source>
        <dbReference type="Proteomes" id="UP000293342"/>
    </source>
</evidence>
<comment type="caution">
    <text evidence="1">The sequence shown here is derived from an EMBL/GenBank/DDBJ whole genome shotgun (WGS) entry which is preliminary data.</text>
</comment>
<protein>
    <submittedName>
        <fullName evidence="1">Uncharacterized protein</fullName>
    </submittedName>
</protein>
<dbReference type="EMBL" id="SJKD01000011">
    <property type="protein sequence ID" value="TCC43796.1"/>
    <property type="molecule type" value="Genomic_DNA"/>
</dbReference>
<dbReference type="AlphaFoldDB" id="A0A4R0JGI4"/>
<dbReference type="RefSeq" id="WP_131518289.1">
    <property type="nucleotide sequence ID" value="NZ_SJKD01000011.1"/>
</dbReference>
<keyword evidence="2" id="KW-1185">Reference proteome</keyword>
<name>A0A4R0JGI4_9ACTN</name>
<reference evidence="1 2" key="1">
    <citation type="submission" date="2019-02" db="EMBL/GenBank/DDBJ databases">
        <title>Kribbella capetownensis sp. nov. and Kribbella speibonae sp. nov., isolated from soil.</title>
        <authorList>
            <person name="Curtis S.M."/>
            <person name="Norton I."/>
            <person name="Everest G.J."/>
            <person name="Meyers P.R."/>
        </authorList>
    </citation>
    <scope>NUCLEOTIDE SEQUENCE [LARGE SCALE GENOMIC DNA]</scope>
    <source>
        <strain evidence="1 2">YM53</strain>
    </source>
</reference>
<dbReference type="OrthoDB" id="5197750at2"/>
<evidence type="ECO:0000313" key="1">
    <source>
        <dbReference type="EMBL" id="TCC43796.1"/>
    </source>
</evidence>
<accession>A0A4R0JGI4</accession>
<proteinExistence type="predicted"/>
<organism evidence="1 2">
    <name type="scientific">Kribbella capetownensis</name>
    <dbReference type="NCBI Taxonomy" id="1572659"/>
    <lineage>
        <taxon>Bacteria</taxon>
        <taxon>Bacillati</taxon>
        <taxon>Actinomycetota</taxon>
        <taxon>Actinomycetes</taxon>
        <taxon>Propionibacteriales</taxon>
        <taxon>Kribbellaceae</taxon>
        <taxon>Kribbella</taxon>
    </lineage>
</organism>
<sequence length="126" mass="13771">MDLLLNRGEILPIKGRNVTVTTADVEWLPRMRSYLIGVATTGGTATYGSMKADLGIPHAINGLGRLLDLLSEDCLRRDEPSLASLVVSSTTGEVGPSYSGNAPSERTLVYKHWRGPRFSWEPIDSR</sequence>
<gene>
    <name evidence="1" type="ORF">E0H75_36475</name>
</gene>
<dbReference type="Proteomes" id="UP000293342">
    <property type="component" value="Unassembled WGS sequence"/>
</dbReference>